<evidence type="ECO:0000256" key="3">
    <source>
        <dbReference type="ARBA" id="ARBA00022759"/>
    </source>
</evidence>
<keyword evidence="8" id="KW-0808">Transferase</keyword>
<name>A0A0K0FJM0_STRVS</name>
<proteinExistence type="predicted"/>
<evidence type="ECO:0000313" key="11">
    <source>
        <dbReference type="Proteomes" id="UP000035680"/>
    </source>
</evidence>
<accession>A0A0K0FJM0</accession>
<dbReference type="InterPro" id="IPR036397">
    <property type="entry name" value="RNaseH_sf"/>
</dbReference>
<keyword evidence="8" id="KW-0239">DNA-directed DNA polymerase</keyword>
<dbReference type="GO" id="GO:0003676">
    <property type="term" value="F:nucleic acid binding"/>
    <property type="evidence" value="ECO:0007669"/>
    <property type="project" value="InterPro"/>
</dbReference>
<keyword evidence="2" id="KW-0479">Metal-binding</keyword>
<dbReference type="GO" id="GO:0003964">
    <property type="term" value="F:RNA-directed DNA polymerase activity"/>
    <property type="evidence" value="ECO:0007669"/>
    <property type="project" value="UniProtKB-KW"/>
</dbReference>
<dbReference type="PANTHER" id="PTHR42648:SF11">
    <property type="entry name" value="TRANSPOSON TY4-P GAG-POL POLYPROTEIN"/>
    <property type="match status" value="1"/>
</dbReference>
<dbReference type="InterPro" id="IPR039537">
    <property type="entry name" value="Retrotran_Ty1/copia-like"/>
</dbReference>
<evidence type="ECO:0000313" key="12">
    <source>
        <dbReference type="WBParaSite" id="SVE_0909500.1"/>
    </source>
</evidence>
<keyword evidence="4" id="KW-0378">Hydrolase</keyword>
<evidence type="ECO:0000256" key="5">
    <source>
        <dbReference type="ARBA" id="ARBA00022842"/>
    </source>
</evidence>
<keyword evidence="11" id="KW-1185">Reference proteome</keyword>
<dbReference type="SUPFAM" id="SSF53098">
    <property type="entry name" value="Ribonuclease H-like"/>
    <property type="match status" value="1"/>
</dbReference>
<dbReference type="GO" id="GO:0004519">
    <property type="term" value="F:endonuclease activity"/>
    <property type="evidence" value="ECO:0007669"/>
    <property type="project" value="UniProtKB-KW"/>
</dbReference>
<sequence>MYVKKDYSKRLSNVGTEKCYNCRGFRHFANQRLSKKYEHRTQYVDDYDSDVKENNADKYFGEFTIVDNCSCILKSTFCKECQKRFSHDLENSRWFQGTVKFIHSDNGLKFCNKNIINWAKSKGIVRTTTIAHTPEANPVERYNRTLNNTSRIYNDIIQTTSFSALGIKNDVQYLRILSSLIFIIKPTNRDLAYKSDIGSLVDLKDANTLNKSLFNVESDDLPDLPSQKEDIVSLLEKNTTNNKPSHDLNFSDNDSSGNIDDD</sequence>
<reference evidence="12" key="2">
    <citation type="submission" date="2015-08" db="UniProtKB">
        <authorList>
            <consortium name="WormBaseParasite"/>
        </authorList>
    </citation>
    <scope>IDENTIFICATION</scope>
</reference>
<dbReference type="WBParaSite" id="SVE_0909500.1">
    <property type="protein sequence ID" value="SVE_0909500.1"/>
    <property type="gene ID" value="SVE_0909500"/>
</dbReference>
<dbReference type="GO" id="GO:0046872">
    <property type="term" value="F:metal ion binding"/>
    <property type="evidence" value="ECO:0007669"/>
    <property type="project" value="UniProtKB-KW"/>
</dbReference>
<evidence type="ECO:0000256" key="8">
    <source>
        <dbReference type="ARBA" id="ARBA00022932"/>
    </source>
</evidence>
<dbReference type="InterPro" id="IPR012337">
    <property type="entry name" value="RNaseH-like_sf"/>
</dbReference>
<keyword evidence="7" id="KW-0695">RNA-directed DNA polymerase</keyword>
<dbReference type="GO" id="GO:0016787">
    <property type="term" value="F:hydrolase activity"/>
    <property type="evidence" value="ECO:0007669"/>
    <property type="project" value="UniProtKB-KW"/>
</dbReference>
<evidence type="ECO:0000256" key="7">
    <source>
        <dbReference type="ARBA" id="ARBA00022918"/>
    </source>
</evidence>
<feature type="compositionally biased region" description="Low complexity" evidence="10">
    <location>
        <begin position="250"/>
        <end position="262"/>
    </location>
</feature>
<dbReference type="GO" id="GO:0003887">
    <property type="term" value="F:DNA-directed DNA polymerase activity"/>
    <property type="evidence" value="ECO:0007669"/>
    <property type="project" value="UniProtKB-KW"/>
</dbReference>
<dbReference type="GO" id="GO:0006310">
    <property type="term" value="P:DNA recombination"/>
    <property type="evidence" value="ECO:0007669"/>
    <property type="project" value="UniProtKB-KW"/>
</dbReference>
<protein>
    <submittedName>
        <fullName evidence="12">Integrase catalytic domain-containing protein</fullName>
    </submittedName>
</protein>
<evidence type="ECO:0000256" key="6">
    <source>
        <dbReference type="ARBA" id="ARBA00022908"/>
    </source>
</evidence>
<feature type="region of interest" description="Disordered" evidence="10">
    <location>
        <begin position="238"/>
        <end position="262"/>
    </location>
</feature>
<dbReference type="PANTHER" id="PTHR42648">
    <property type="entry name" value="TRANSPOSASE, PUTATIVE-RELATED"/>
    <property type="match status" value="1"/>
</dbReference>
<evidence type="ECO:0000256" key="1">
    <source>
        <dbReference type="ARBA" id="ARBA00022722"/>
    </source>
</evidence>
<evidence type="ECO:0000256" key="9">
    <source>
        <dbReference type="ARBA" id="ARBA00023172"/>
    </source>
</evidence>
<evidence type="ECO:0000256" key="4">
    <source>
        <dbReference type="ARBA" id="ARBA00022801"/>
    </source>
</evidence>
<keyword evidence="5" id="KW-0460">Magnesium</keyword>
<keyword evidence="6" id="KW-0229">DNA integration</keyword>
<dbReference type="Gene3D" id="3.30.420.10">
    <property type="entry name" value="Ribonuclease H-like superfamily/Ribonuclease H"/>
    <property type="match status" value="1"/>
</dbReference>
<reference evidence="11" key="1">
    <citation type="submission" date="2014-07" db="EMBL/GenBank/DDBJ databases">
        <authorList>
            <person name="Martin A.A"/>
            <person name="De Silva N."/>
        </authorList>
    </citation>
    <scope>NUCLEOTIDE SEQUENCE</scope>
</reference>
<keyword evidence="8" id="KW-0548">Nucleotidyltransferase</keyword>
<keyword evidence="1" id="KW-0540">Nuclease</keyword>
<evidence type="ECO:0000256" key="10">
    <source>
        <dbReference type="SAM" id="MobiDB-lite"/>
    </source>
</evidence>
<evidence type="ECO:0000256" key="2">
    <source>
        <dbReference type="ARBA" id="ARBA00022723"/>
    </source>
</evidence>
<dbReference type="AlphaFoldDB" id="A0A0K0FJM0"/>
<organism evidence="11 12">
    <name type="scientific">Strongyloides venezuelensis</name>
    <name type="common">Threadworm</name>
    <dbReference type="NCBI Taxonomy" id="75913"/>
    <lineage>
        <taxon>Eukaryota</taxon>
        <taxon>Metazoa</taxon>
        <taxon>Ecdysozoa</taxon>
        <taxon>Nematoda</taxon>
        <taxon>Chromadorea</taxon>
        <taxon>Rhabditida</taxon>
        <taxon>Tylenchina</taxon>
        <taxon>Panagrolaimomorpha</taxon>
        <taxon>Strongyloidoidea</taxon>
        <taxon>Strongyloididae</taxon>
        <taxon>Strongyloides</taxon>
    </lineage>
</organism>
<keyword evidence="3" id="KW-0255">Endonuclease</keyword>
<dbReference type="Proteomes" id="UP000035680">
    <property type="component" value="Unassembled WGS sequence"/>
</dbReference>
<keyword evidence="9" id="KW-0233">DNA recombination</keyword>
<dbReference type="GO" id="GO:0015074">
    <property type="term" value="P:DNA integration"/>
    <property type="evidence" value="ECO:0007669"/>
    <property type="project" value="UniProtKB-KW"/>
</dbReference>